<comment type="caution">
    <text evidence="1">The sequence shown here is derived from an EMBL/GenBank/DDBJ whole genome shotgun (WGS) entry which is preliminary data.</text>
</comment>
<accession>A0A2C7A783</accession>
<proteinExistence type="predicted"/>
<dbReference type="OrthoDB" id="7574088at2"/>
<name>A0A2C7A783_9PROT</name>
<dbReference type="AlphaFoldDB" id="A0A2C7A783"/>
<evidence type="ECO:0000313" key="1">
    <source>
        <dbReference type="EMBL" id="PHK93195.1"/>
    </source>
</evidence>
<dbReference type="EMBL" id="PDNU01000060">
    <property type="protein sequence ID" value="PHK93195.1"/>
    <property type="molecule type" value="Genomic_DNA"/>
</dbReference>
<evidence type="ECO:0000313" key="2">
    <source>
        <dbReference type="Proteomes" id="UP000223527"/>
    </source>
</evidence>
<gene>
    <name evidence="1" type="ORF">CR162_19800</name>
</gene>
<sequence length="80" mass="8705">MPAISAVFTINHVAALLGEDEGWLHDLSIDMFPEDGCLHVYGVGEDGVTAFTQDGIHNLKQIIDDERKDGRAPSKPETAK</sequence>
<keyword evidence="2" id="KW-1185">Reference proteome</keyword>
<dbReference type="Proteomes" id="UP000223527">
    <property type="component" value="Unassembled WGS sequence"/>
</dbReference>
<protein>
    <submittedName>
        <fullName evidence="1">Uncharacterized protein</fullName>
    </submittedName>
</protein>
<reference evidence="1 2" key="1">
    <citation type="submission" date="2017-10" db="EMBL/GenBank/DDBJ databases">
        <authorList>
            <person name="Banno H."/>
            <person name="Chua N.-H."/>
        </authorList>
    </citation>
    <scope>NUCLEOTIDE SEQUENCE [LARGE SCALE GENOMIC DNA]</scope>
    <source>
        <strain evidence="1 2">YW11</strain>
    </source>
</reference>
<dbReference type="RefSeq" id="WP_099097240.1">
    <property type="nucleotide sequence ID" value="NZ_PDNU01000060.1"/>
</dbReference>
<organism evidence="1 2">
    <name type="scientific">Teichococcus rhizosphaerae</name>
    <dbReference type="NCBI Taxonomy" id="1335062"/>
    <lineage>
        <taxon>Bacteria</taxon>
        <taxon>Pseudomonadati</taxon>
        <taxon>Pseudomonadota</taxon>
        <taxon>Alphaproteobacteria</taxon>
        <taxon>Acetobacterales</taxon>
        <taxon>Roseomonadaceae</taxon>
        <taxon>Roseomonas</taxon>
    </lineage>
</organism>